<sequence>MNKLKNIMVCVTQQKTCERLITTGYKKIEQEKDNLFVIHVVNENDSFLHNSNEGEALEYLFAVSKKAGADLTVIRAKDVIGAIGDFAKKNEITHVILGESPNKDTDNHPIAKRLKKIIPNSEYIIV</sequence>
<dbReference type="InterPro" id="IPR014729">
    <property type="entry name" value="Rossmann-like_a/b/a_fold"/>
</dbReference>
<evidence type="ECO:0000313" key="1">
    <source>
        <dbReference type="EMBL" id="AFS78935.1"/>
    </source>
</evidence>
<accession>K0B1Z1</accession>
<reference evidence="1 2" key="1">
    <citation type="journal article" date="2012" name="PLoS ONE">
        <title>The purine-utilizing bacterium Clostridium acidurici 9a: a genome-guided metabolic reconsideration.</title>
        <authorList>
            <person name="Hartwich K."/>
            <person name="Poehlein A."/>
            <person name="Daniel R."/>
        </authorList>
    </citation>
    <scope>NUCLEOTIDE SEQUENCE [LARGE SCALE GENOMIC DNA]</scope>
    <source>
        <strain evidence="2">ATCC 7906 / DSM 604 / BCRC 14475 / CIP 104303 / KCTC 5404 / NCIMB 10678 / 9a</strain>
    </source>
</reference>
<dbReference type="eggNOG" id="COG2205">
    <property type="taxonomic scope" value="Bacteria"/>
</dbReference>
<dbReference type="GO" id="GO:0005886">
    <property type="term" value="C:plasma membrane"/>
    <property type="evidence" value="ECO:0007669"/>
    <property type="project" value="TreeGrafter"/>
</dbReference>
<dbReference type="Gene3D" id="3.40.50.620">
    <property type="entry name" value="HUPs"/>
    <property type="match status" value="1"/>
</dbReference>
<keyword evidence="2" id="KW-1185">Reference proteome</keyword>
<dbReference type="KEGG" id="cad:Curi_c19300"/>
<proteinExistence type="predicted"/>
<dbReference type="HOGENOM" id="CLU_154668_1_0_9"/>
<protein>
    <submittedName>
        <fullName evidence="1">Universal stress protein domain-containing protein</fullName>
    </submittedName>
</protein>
<dbReference type="AlphaFoldDB" id="K0B1Z1"/>
<organism evidence="1 2">
    <name type="scientific">Gottschalkia acidurici (strain ATCC 7906 / DSM 604 / BCRC 14475 / CIP 104303 / KCTC 5404 / NCIMB 10678 / 9a)</name>
    <name type="common">Clostridium acidurici</name>
    <dbReference type="NCBI Taxonomy" id="1128398"/>
    <lineage>
        <taxon>Bacteria</taxon>
        <taxon>Bacillati</taxon>
        <taxon>Bacillota</taxon>
        <taxon>Tissierellia</taxon>
        <taxon>Tissierellales</taxon>
        <taxon>Gottschalkiaceae</taxon>
        <taxon>Gottschalkia</taxon>
    </lineage>
</organism>
<dbReference type="GO" id="GO:0000155">
    <property type="term" value="F:phosphorelay sensor kinase activity"/>
    <property type="evidence" value="ECO:0007669"/>
    <property type="project" value="TreeGrafter"/>
</dbReference>
<dbReference type="PANTHER" id="PTHR45569">
    <property type="entry name" value="SENSOR PROTEIN KDPD"/>
    <property type="match status" value="1"/>
</dbReference>
<dbReference type="PANTHER" id="PTHR45569:SF1">
    <property type="entry name" value="SENSOR PROTEIN KDPD"/>
    <property type="match status" value="1"/>
</dbReference>
<dbReference type="InterPro" id="IPR052023">
    <property type="entry name" value="Histidine_kinase_KdpD"/>
</dbReference>
<name>K0B1Z1_GOTA9</name>
<evidence type="ECO:0000313" key="2">
    <source>
        <dbReference type="Proteomes" id="UP000006094"/>
    </source>
</evidence>
<dbReference type="PATRIC" id="fig|1128398.3.peg.1988"/>
<dbReference type="RefSeq" id="WP_014968071.1">
    <property type="nucleotide sequence ID" value="NC_018664.1"/>
</dbReference>
<dbReference type="STRING" id="1128398.Curi_c19300"/>
<dbReference type="OrthoDB" id="1707003at2"/>
<dbReference type="Proteomes" id="UP000006094">
    <property type="component" value="Chromosome"/>
</dbReference>
<dbReference type="EMBL" id="CP003326">
    <property type="protein sequence ID" value="AFS78935.1"/>
    <property type="molecule type" value="Genomic_DNA"/>
</dbReference>
<gene>
    <name evidence="1" type="ordered locus">Curi_c19300</name>
</gene>